<feature type="repeat" description="CSPG" evidence="5">
    <location>
        <begin position="301"/>
        <end position="395"/>
    </location>
</feature>
<dbReference type="InterPro" id="IPR039005">
    <property type="entry name" value="CSPG_rpt"/>
</dbReference>
<organism evidence="8 9">
    <name type="scientific">Amazona collaria</name>
    <name type="common">yellow-billed parrot</name>
    <dbReference type="NCBI Taxonomy" id="241587"/>
    <lineage>
        <taxon>Eukaryota</taxon>
        <taxon>Metazoa</taxon>
        <taxon>Chordata</taxon>
        <taxon>Craniata</taxon>
        <taxon>Vertebrata</taxon>
        <taxon>Euteleostomi</taxon>
        <taxon>Archelosauria</taxon>
        <taxon>Archosauria</taxon>
        <taxon>Dinosauria</taxon>
        <taxon>Saurischia</taxon>
        <taxon>Theropoda</taxon>
        <taxon>Coelurosauria</taxon>
        <taxon>Aves</taxon>
        <taxon>Neognathae</taxon>
        <taxon>Neoaves</taxon>
        <taxon>Telluraves</taxon>
        <taxon>Australaves</taxon>
        <taxon>Psittaciformes</taxon>
        <taxon>Psittacidae</taxon>
        <taxon>Amazona</taxon>
    </lineage>
</organism>
<evidence type="ECO:0000313" key="8">
    <source>
        <dbReference type="Ensembl" id="ENSACOP00000005719.1"/>
    </source>
</evidence>
<feature type="repeat" description="CSPG" evidence="5">
    <location>
        <begin position="1160"/>
        <end position="1253"/>
    </location>
</feature>
<keyword evidence="1" id="KW-0479">Metal-binding</keyword>
<evidence type="ECO:0000313" key="9">
    <source>
        <dbReference type="Proteomes" id="UP000694522"/>
    </source>
</evidence>
<dbReference type="InterPro" id="IPR051561">
    <property type="entry name" value="FRAS1_ECM"/>
</dbReference>
<keyword evidence="3" id="KW-0677">Repeat</keyword>
<dbReference type="Pfam" id="PF19309">
    <property type="entry name" value="Frem_N"/>
    <property type="match status" value="1"/>
</dbReference>
<evidence type="ECO:0000256" key="5">
    <source>
        <dbReference type="PROSITE-ProRule" id="PRU01201"/>
    </source>
</evidence>
<dbReference type="InterPro" id="IPR045658">
    <property type="entry name" value="FRAS1-rel_N"/>
</dbReference>
<feature type="repeat" description="CSPG" evidence="5">
    <location>
        <begin position="541"/>
        <end position="642"/>
    </location>
</feature>
<feature type="repeat" description="CSPG" evidence="5">
    <location>
        <begin position="799"/>
        <end position="890"/>
    </location>
</feature>
<dbReference type="PANTHER" id="PTHR45739">
    <property type="entry name" value="MATRIX PROTEIN, PUTATIVE-RELATED"/>
    <property type="match status" value="1"/>
</dbReference>
<feature type="repeat" description="CSPG" evidence="5">
    <location>
        <begin position="667"/>
        <end position="778"/>
    </location>
</feature>
<evidence type="ECO:0000259" key="7">
    <source>
        <dbReference type="Pfam" id="PF19309"/>
    </source>
</evidence>
<reference evidence="8" key="1">
    <citation type="submission" date="2025-08" db="UniProtKB">
        <authorList>
            <consortium name="Ensembl"/>
        </authorList>
    </citation>
    <scope>IDENTIFICATION</scope>
</reference>
<feature type="chain" id="PRO_5034042395" evidence="6">
    <location>
        <begin position="28"/>
        <end position="1351"/>
    </location>
</feature>
<protein>
    <submittedName>
        <fullName evidence="8">FRAS1 related extracellular matrix 2</fullName>
    </submittedName>
</protein>
<keyword evidence="4" id="KW-0325">Glycoprotein</keyword>
<accession>A0A8B9F911</accession>
<dbReference type="Proteomes" id="UP000694522">
    <property type="component" value="Unplaced"/>
</dbReference>
<evidence type="ECO:0000256" key="3">
    <source>
        <dbReference type="ARBA" id="ARBA00022737"/>
    </source>
</evidence>
<sequence length="1351" mass="148577">MEVLPAALRRLLSGLLLLTSCIWVGSPEPPPGSAAVALPWAPEVDPVVVANRGLRVPLGRSAWLDPTRDLVLQVQPGDRCHLTVLDEDPLWQRPGRLSPRRFPCDFGAREVQYSHLGGRSPARDRVRLQLRYDSPSRALVLPLVLEVEVLFTQLEIVTRNLPLTVERLRGTSNPLDARILEFAFEPGRQRCRVGLLPPLAGLPRYGEILDYPQAAAPPAAAAAGEEPATGRPVPASMWDCEEFLRLGLRYRHTAAGGSPNRDLVPLVAELREAAGGGALLKREYFQVLVRIRAGTENVAPKPSFFAMLMMEVDQFVLTALTPDMLAAEDTESPPDLLIFNITSPFGPGQGHMVSTDDRSLPVFSFSQRDVRELRIAYQPPMEDSDRERLFELELEVLDPEGAASDPFTFVIVVKPMNTLAPVVTRNTGLVLYEGQSRPLSGPGPNPNLVISDEDDLEQVRVSVVAGLRHGHLTLLEDTAAPAAPRKHFTVAELATGRVIYQHDGSESPLSDNLVLRLEDGGSRHRVEFLFPITLVPTDDQPPLLNANTGLAMAEGETVPIATRALSATDIDSQDAILLFTVESGPTAGQRVPVLGGSSVIYEKPVREWLQQDITEGRLYYHHLGPHSPGPGVVLDQFVFRVQDDNDPPNRSGPQTFVIRVHPIDRLAPELHSSSSLHLIVAEQQVTPLRRKHLCYTDQDSGDRELHYTITQPPTDTDTNHPPDVYGARLGSLVLTEDHSVEVTHFTQAQINHHKISYRPPQEELGVAPHLIQFRYQVQDAAGNAAEGTFTIYLQPVDNQPPEITNTGFTLPEGGRHVLSPTELDASDTDTELSHLRFILTQAPRYGQLQLSGYSLIPGGIFGLDDIRQGRVVYVHGGSETNSDACRLDVSDGVHFVPITLKMNVHPVDDEVPTLRLPPGTLGSYLDVLENGAAEITANVIQGTDEDTDDFMLTFIVEDPPQHGNILVQGVPAERFSQRDLLDGAVVYAHTGGEIGLLPKVDTFNLTLSDLSEEWNFRGSVVQGVSVLVTILPVDTQAPEIFVGEQFMVTEGDKQVITPAHLRAEDVDTPNDDILCTIVAQPASGYVENISPAPGSEKSRAGVAVSAFTLKDLRQGHIFYVQSIHKGVEPVEDRFAFRCSDGINFSPKHFFSIVIMPINDEEPEIFVREFVVMEGMSLVVDIPILNAADADIPADELMFTVSRHPRHGHIVNQLVNGTVLVKSFTLDEITESSNILYEHDDSETKEDSFEVTLTDGKHTIRKTVLIMVIPVDDETPRMAINDGLEIEIGETRTIHNRILKATDLDSEDKTLTYIIRYGPGQVHGQIIAFSPNNCGLDILSVIEFWITELGCV</sequence>
<evidence type="ECO:0000256" key="1">
    <source>
        <dbReference type="ARBA" id="ARBA00022723"/>
    </source>
</evidence>
<feature type="signal peptide" evidence="6">
    <location>
        <begin position="1"/>
        <end position="27"/>
    </location>
</feature>
<evidence type="ECO:0000256" key="4">
    <source>
        <dbReference type="ARBA" id="ARBA00023180"/>
    </source>
</evidence>
<name>A0A8B9F911_9PSIT</name>
<proteinExistence type="predicted"/>
<feature type="repeat" description="CSPG" evidence="5">
    <location>
        <begin position="420"/>
        <end position="518"/>
    </location>
</feature>
<dbReference type="Ensembl" id="ENSACOT00000005925.1">
    <property type="protein sequence ID" value="ENSACOP00000005719.1"/>
    <property type="gene ID" value="ENSACOG00000003976.1"/>
</dbReference>
<feature type="repeat" description="CSPG" evidence="5">
    <location>
        <begin position="916"/>
        <end position="1008"/>
    </location>
</feature>
<dbReference type="PROSITE" id="PS51854">
    <property type="entry name" value="CSPG"/>
    <property type="match status" value="8"/>
</dbReference>
<reference evidence="8" key="2">
    <citation type="submission" date="2025-09" db="UniProtKB">
        <authorList>
            <consortium name="Ensembl"/>
        </authorList>
    </citation>
    <scope>IDENTIFICATION</scope>
</reference>
<dbReference type="PANTHER" id="PTHR45739:SF4">
    <property type="entry name" value="FRAS1-RELATED EXTRACELLULAR MATRIX PROTEIN 2"/>
    <property type="match status" value="1"/>
</dbReference>
<keyword evidence="9" id="KW-1185">Reference proteome</keyword>
<dbReference type="Pfam" id="PF16184">
    <property type="entry name" value="Cadherin_3"/>
    <property type="match status" value="9"/>
</dbReference>
<evidence type="ECO:0000256" key="6">
    <source>
        <dbReference type="SAM" id="SignalP"/>
    </source>
</evidence>
<feature type="domain" description="FRAS1-related extracellular matrix protein N-terminal" evidence="7">
    <location>
        <begin position="47"/>
        <end position="267"/>
    </location>
</feature>
<keyword evidence="2 6" id="KW-0732">Signal</keyword>
<dbReference type="GO" id="GO:0009653">
    <property type="term" value="P:anatomical structure morphogenesis"/>
    <property type="evidence" value="ECO:0007669"/>
    <property type="project" value="TreeGrafter"/>
</dbReference>
<dbReference type="GO" id="GO:0046872">
    <property type="term" value="F:metal ion binding"/>
    <property type="evidence" value="ECO:0007669"/>
    <property type="project" value="UniProtKB-KW"/>
</dbReference>
<evidence type="ECO:0000256" key="2">
    <source>
        <dbReference type="ARBA" id="ARBA00022729"/>
    </source>
</evidence>
<feature type="repeat" description="CSPG" evidence="5">
    <location>
        <begin position="1037"/>
        <end position="1139"/>
    </location>
</feature>